<dbReference type="InterPro" id="IPR050155">
    <property type="entry name" value="HAD-like_hydrolase_sf"/>
</dbReference>
<dbReference type="GO" id="GO:0004713">
    <property type="term" value="F:protein tyrosine kinase activity"/>
    <property type="evidence" value="ECO:0007669"/>
    <property type="project" value="TreeGrafter"/>
</dbReference>
<keyword evidence="2" id="KW-1185">Reference proteome</keyword>
<dbReference type="Pfam" id="PF13419">
    <property type="entry name" value="HAD_2"/>
    <property type="match status" value="1"/>
</dbReference>
<protein>
    <recommendedName>
        <fullName evidence="3">HAD hydrolase, family IA</fullName>
    </recommendedName>
</protein>
<dbReference type="GO" id="GO:0005829">
    <property type="term" value="C:cytosol"/>
    <property type="evidence" value="ECO:0007669"/>
    <property type="project" value="TreeGrafter"/>
</dbReference>
<dbReference type="Gene3D" id="1.10.150.240">
    <property type="entry name" value="Putative phosphatase, domain 2"/>
    <property type="match status" value="1"/>
</dbReference>
<dbReference type="InterPro" id="IPR023214">
    <property type="entry name" value="HAD_sf"/>
</dbReference>
<dbReference type="RefSeq" id="WP_016443663.1">
    <property type="nucleotide sequence ID" value="NZ_KE150266.1"/>
</dbReference>
<sequence>MNTNIVLFDFDGTIVDSAPIIMQAVVDTLDELGLPPQSDEQLRAWVGPPLFHSFRDFAKVDPAHIDDAIATYRRHYRQTMYDAPFFPGVREAIQELHKLGFPLAIATSKTETMAKPIATHAGLDPYFKHVVGSTNDSAHQSKAAVIADALNLLEADGYNRAGAIMIGDRIHDVEGAIANHLDVIGVLWGGTDPREFETATTAVATPDELVETIIQRTKK</sequence>
<dbReference type="OrthoDB" id="9776368at2"/>
<dbReference type="PANTHER" id="PTHR43434">
    <property type="entry name" value="PHOSPHOGLYCOLATE PHOSPHATASE"/>
    <property type="match status" value="1"/>
</dbReference>
<dbReference type="InterPro" id="IPR036412">
    <property type="entry name" value="HAD-like_sf"/>
</dbReference>
<evidence type="ECO:0000313" key="1">
    <source>
        <dbReference type="EMBL" id="EPD30551.1"/>
    </source>
</evidence>
<dbReference type="PANTHER" id="PTHR43434:SF20">
    <property type="entry name" value="5'-NUCLEOTIDASE"/>
    <property type="match status" value="1"/>
</dbReference>
<gene>
    <name evidence="1" type="ORF">HMPREF9238_00297</name>
</gene>
<name>A0A9W5RDT2_9ACTO</name>
<dbReference type="InterPro" id="IPR023198">
    <property type="entry name" value="PGP-like_dom2"/>
</dbReference>
<dbReference type="Proteomes" id="UP000014387">
    <property type="component" value="Unassembled WGS sequence"/>
</dbReference>
<proteinExistence type="predicted"/>
<dbReference type="InterPro" id="IPR041492">
    <property type="entry name" value="HAD_2"/>
</dbReference>
<evidence type="ECO:0000313" key="2">
    <source>
        <dbReference type="Proteomes" id="UP000014387"/>
    </source>
</evidence>
<accession>A0A9W5RDT2</accession>
<organism evidence="1 2">
    <name type="scientific">Gleimia europaea ACS-120-V-Col10b</name>
    <dbReference type="NCBI Taxonomy" id="883069"/>
    <lineage>
        <taxon>Bacteria</taxon>
        <taxon>Bacillati</taxon>
        <taxon>Actinomycetota</taxon>
        <taxon>Actinomycetes</taxon>
        <taxon>Actinomycetales</taxon>
        <taxon>Actinomycetaceae</taxon>
        <taxon>Gleimia</taxon>
    </lineage>
</organism>
<dbReference type="AlphaFoldDB" id="A0A9W5RDT2"/>
<reference evidence="1 2" key="1">
    <citation type="submission" date="2013-05" db="EMBL/GenBank/DDBJ databases">
        <title>The Genome Sequence of Actinomyces europaeus ACS-120-V-COL10B.</title>
        <authorList>
            <consortium name="The Broad Institute Genomics Platform"/>
            <person name="Earl A."/>
            <person name="Ward D."/>
            <person name="Feldgarden M."/>
            <person name="Gevers D."/>
            <person name="Saerens B."/>
            <person name="Vaneechoutte M."/>
            <person name="Walker B."/>
            <person name="Young S."/>
            <person name="Zeng Q."/>
            <person name="Gargeya S."/>
            <person name="Fitzgerald M."/>
            <person name="Haas B."/>
            <person name="Abouelleil A."/>
            <person name="Allen A.W."/>
            <person name="Alvarado L."/>
            <person name="Arachchi H.M."/>
            <person name="Berlin A.M."/>
            <person name="Chapman S.B."/>
            <person name="Gainer-Dewar J."/>
            <person name="Goldberg J."/>
            <person name="Griggs A."/>
            <person name="Gujja S."/>
            <person name="Hansen M."/>
            <person name="Howarth C."/>
            <person name="Imamovic A."/>
            <person name="Ireland A."/>
            <person name="Larimer J."/>
            <person name="McCowan C."/>
            <person name="Murphy C."/>
            <person name="Pearson M."/>
            <person name="Poon T.W."/>
            <person name="Priest M."/>
            <person name="Roberts A."/>
            <person name="Saif S."/>
            <person name="Shea T."/>
            <person name="Sisk P."/>
            <person name="Sykes S."/>
            <person name="Wortman J."/>
            <person name="Nusbaum C."/>
            <person name="Birren B."/>
        </authorList>
    </citation>
    <scope>NUCLEOTIDE SEQUENCE [LARGE SCALE GENOMIC DNA]</scope>
    <source>
        <strain evidence="1 2">ACS-120-V-Col10b</strain>
    </source>
</reference>
<comment type="caution">
    <text evidence="1">The sequence shown here is derived from an EMBL/GenBank/DDBJ whole genome shotgun (WGS) entry which is preliminary data.</text>
</comment>
<dbReference type="SUPFAM" id="SSF56784">
    <property type="entry name" value="HAD-like"/>
    <property type="match status" value="1"/>
</dbReference>
<dbReference type="EMBL" id="AGWN01000001">
    <property type="protein sequence ID" value="EPD30551.1"/>
    <property type="molecule type" value="Genomic_DNA"/>
</dbReference>
<dbReference type="Gene3D" id="3.40.50.1000">
    <property type="entry name" value="HAD superfamily/HAD-like"/>
    <property type="match status" value="1"/>
</dbReference>
<evidence type="ECO:0008006" key="3">
    <source>
        <dbReference type="Google" id="ProtNLM"/>
    </source>
</evidence>